<evidence type="ECO:0000313" key="2">
    <source>
        <dbReference type="EMBL" id="AFQ45381.1"/>
    </source>
</evidence>
<reference evidence="2 3" key="1">
    <citation type="journal article" date="2012" name="J. Bacteriol.">
        <title>Complete genome sequences of Desulfosporosinus orientis DSM765T, Desulfosporosinus youngiae DSM17734T, Desulfosporosinus meridiei DSM13257T, and Desulfosporosinus acidiphilus DSM22704T.</title>
        <authorList>
            <person name="Pester M."/>
            <person name="Brambilla E."/>
            <person name="Alazard D."/>
            <person name="Rattei T."/>
            <person name="Weinmaier T."/>
            <person name="Han J."/>
            <person name="Lucas S."/>
            <person name="Lapidus A."/>
            <person name="Cheng J.F."/>
            <person name="Goodwin L."/>
            <person name="Pitluck S."/>
            <person name="Peters L."/>
            <person name="Ovchinnikova G."/>
            <person name="Teshima H."/>
            <person name="Detter J.C."/>
            <person name="Han C.S."/>
            <person name="Tapia R."/>
            <person name="Land M.L."/>
            <person name="Hauser L."/>
            <person name="Kyrpides N.C."/>
            <person name="Ivanova N.N."/>
            <person name="Pagani I."/>
            <person name="Huntmann M."/>
            <person name="Wei C.L."/>
            <person name="Davenport K.W."/>
            <person name="Daligault H."/>
            <person name="Chain P.S."/>
            <person name="Chen A."/>
            <person name="Mavromatis K."/>
            <person name="Markowitz V."/>
            <person name="Szeto E."/>
            <person name="Mikhailova N."/>
            <person name="Pati A."/>
            <person name="Wagner M."/>
            <person name="Woyke T."/>
            <person name="Ollivier B."/>
            <person name="Klenk H.P."/>
            <person name="Spring S."/>
            <person name="Loy A."/>
        </authorList>
    </citation>
    <scope>NUCLEOTIDE SEQUENCE [LARGE SCALE GENOMIC DNA]</scope>
    <source>
        <strain evidence="3">ATCC BAA-275 / DSM 13257 / NCIMB 13706 / S10</strain>
    </source>
</reference>
<evidence type="ECO:0000256" key="1">
    <source>
        <dbReference type="SAM" id="Phobius"/>
    </source>
</evidence>
<dbReference type="OrthoDB" id="2377160at2"/>
<keyword evidence="1" id="KW-1133">Transmembrane helix</keyword>
<feature type="transmembrane region" description="Helical" evidence="1">
    <location>
        <begin position="6"/>
        <end position="26"/>
    </location>
</feature>
<dbReference type="EMBL" id="CP003629">
    <property type="protein sequence ID" value="AFQ45381.1"/>
    <property type="molecule type" value="Genomic_DNA"/>
</dbReference>
<gene>
    <name evidence="2" type="ordered locus">Desmer_3538</name>
</gene>
<keyword evidence="1" id="KW-0472">Membrane</keyword>
<name>J7J347_DESMD</name>
<dbReference type="HOGENOM" id="CLU_197391_0_0_9"/>
<proteinExistence type="predicted"/>
<dbReference type="Proteomes" id="UP000005262">
    <property type="component" value="Chromosome"/>
</dbReference>
<dbReference type="STRING" id="768704.Desmer_3538"/>
<protein>
    <submittedName>
        <fullName evidence="2">Uncharacterized protein</fullName>
    </submittedName>
</protein>
<reference evidence="3" key="2">
    <citation type="submission" date="2012-08" db="EMBL/GenBank/DDBJ databases">
        <title>Finished genome of Desulfosporosinus meridiei DSM 13257.</title>
        <authorList>
            <person name="Huntemann M."/>
            <person name="Wei C.-L."/>
            <person name="Han J."/>
            <person name="Detter J.C."/>
            <person name="Han C."/>
            <person name="Davenport K."/>
            <person name="Daligault H."/>
            <person name="Erkkila T."/>
            <person name="Gu W."/>
            <person name="Munk A.C.C."/>
            <person name="Teshima H."/>
            <person name="Xu Y."/>
            <person name="Chain P."/>
            <person name="Tapia R."/>
            <person name="Chen A."/>
            <person name="Krypides N."/>
            <person name="Mavromatis K."/>
            <person name="Markowitz V."/>
            <person name="Szeto E."/>
            <person name="Ivanova N."/>
            <person name="Mikhailova N."/>
            <person name="Ovchinnikova G."/>
            <person name="Pagani I."/>
            <person name="Pati A."/>
            <person name="Goodwin L."/>
            <person name="Peters L."/>
            <person name="Pitluck S."/>
            <person name="Woyke T."/>
            <person name="Pester M."/>
            <person name="Spring S."/>
            <person name="Ollivier B."/>
            <person name="Rattei T."/>
            <person name="Klenk H.-P."/>
            <person name="Wagner M."/>
            <person name="Loy A."/>
        </authorList>
    </citation>
    <scope>NUCLEOTIDE SEQUENCE [LARGE SCALE GENOMIC DNA]</scope>
    <source>
        <strain evidence="3">ATCC BAA-275 / DSM 13257 / NCIMB 13706 / S10</strain>
    </source>
</reference>
<dbReference type="RefSeq" id="WP_014904290.1">
    <property type="nucleotide sequence ID" value="NC_018515.1"/>
</dbReference>
<keyword evidence="3" id="KW-1185">Reference proteome</keyword>
<organism evidence="2 3">
    <name type="scientific">Desulfosporosinus meridiei (strain ATCC BAA-275 / DSM 13257 / KCTC 12902 / NCIMB 13706 / S10)</name>
    <dbReference type="NCBI Taxonomy" id="768704"/>
    <lineage>
        <taxon>Bacteria</taxon>
        <taxon>Bacillati</taxon>
        <taxon>Bacillota</taxon>
        <taxon>Clostridia</taxon>
        <taxon>Eubacteriales</taxon>
        <taxon>Desulfitobacteriaceae</taxon>
        <taxon>Desulfosporosinus</taxon>
    </lineage>
</organism>
<dbReference type="KEGG" id="dmi:Desmer_3538"/>
<accession>J7J347</accession>
<dbReference type="AlphaFoldDB" id="J7J347"/>
<keyword evidence="1" id="KW-0812">Transmembrane</keyword>
<sequence length="72" mass="8676">MKYVLIFYGVQFLVLVFVGIVSWKFYDKRMHNRKKAPEGYLKTDEVFIDPTTNKTLRVYYNRENGARIHVEE</sequence>
<evidence type="ECO:0000313" key="3">
    <source>
        <dbReference type="Proteomes" id="UP000005262"/>
    </source>
</evidence>